<accession>M1CRJ3</accession>
<dbReference type="InParanoid" id="M1CRJ3"/>
<organism evidence="2 3">
    <name type="scientific">Solanum tuberosum</name>
    <name type="common">Potato</name>
    <dbReference type="NCBI Taxonomy" id="4113"/>
    <lineage>
        <taxon>Eukaryota</taxon>
        <taxon>Viridiplantae</taxon>
        <taxon>Streptophyta</taxon>
        <taxon>Embryophyta</taxon>
        <taxon>Tracheophyta</taxon>
        <taxon>Spermatophyta</taxon>
        <taxon>Magnoliopsida</taxon>
        <taxon>eudicotyledons</taxon>
        <taxon>Gunneridae</taxon>
        <taxon>Pentapetalae</taxon>
        <taxon>asterids</taxon>
        <taxon>lamiids</taxon>
        <taxon>Solanales</taxon>
        <taxon>Solanaceae</taxon>
        <taxon>Solanoideae</taxon>
        <taxon>Solaneae</taxon>
        <taxon>Solanum</taxon>
    </lineage>
</organism>
<dbReference type="HOGENOM" id="CLU_2890230_0_0_1"/>
<dbReference type="PaxDb" id="4113-PGSC0003DMT400073104"/>
<dbReference type="Gramene" id="PGSC0003DMT400073104">
    <property type="protein sequence ID" value="PGSC0003DMT400073104"/>
    <property type="gene ID" value="PGSC0003DMG400028433"/>
</dbReference>
<reference evidence="3" key="1">
    <citation type="journal article" date="2011" name="Nature">
        <title>Genome sequence and analysis of the tuber crop potato.</title>
        <authorList>
            <consortium name="The Potato Genome Sequencing Consortium"/>
        </authorList>
    </citation>
    <scope>NUCLEOTIDE SEQUENCE [LARGE SCALE GENOMIC DNA]</scope>
    <source>
        <strain evidence="3">cv. DM1-3 516 R44</strain>
    </source>
</reference>
<feature type="compositionally biased region" description="Basic and acidic residues" evidence="1">
    <location>
        <begin position="47"/>
        <end position="63"/>
    </location>
</feature>
<evidence type="ECO:0000256" key="1">
    <source>
        <dbReference type="SAM" id="MobiDB-lite"/>
    </source>
</evidence>
<name>M1CRJ3_SOLTU</name>
<dbReference type="Proteomes" id="UP000011115">
    <property type="component" value="Unassembled WGS sequence"/>
</dbReference>
<dbReference type="EnsemblPlants" id="PGSC0003DMT400073104">
    <property type="protein sequence ID" value="PGSC0003DMT400073104"/>
    <property type="gene ID" value="PGSC0003DMG400028433"/>
</dbReference>
<evidence type="ECO:0000313" key="3">
    <source>
        <dbReference type="Proteomes" id="UP000011115"/>
    </source>
</evidence>
<protein>
    <submittedName>
        <fullName evidence="2">Uncharacterized protein</fullName>
    </submittedName>
</protein>
<keyword evidence="3" id="KW-1185">Reference proteome</keyword>
<evidence type="ECO:0000313" key="2">
    <source>
        <dbReference type="EnsemblPlants" id="PGSC0003DMT400073104"/>
    </source>
</evidence>
<dbReference type="AlphaFoldDB" id="M1CRJ3"/>
<proteinExistence type="predicted"/>
<feature type="region of interest" description="Disordered" evidence="1">
    <location>
        <begin position="32"/>
        <end position="63"/>
    </location>
</feature>
<reference evidence="2" key="2">
    <citation type="submission" date="2015-06" db="UniProtKB">
        <authorList>
            <consortium name="EnsemblPlants"/>
        </authorList>
    </citation>
    <scope>IDENTIFICATION</scope>
    <source>
        <strain evidence="2">DM1-3 516 R44</strain>
    </source>
</reference>
<sequence length="63" mass="7448">MSVIGINPILSLFNYTESLVSIEGFKRIRNQQKVRRRRNDSLPQKNQQDRANRHIAELRDLNV</sequence>